<evidence type="ECO:0000259" key="1">
    <source>
        <dbReference type="Pfam" id="PF03108"/>
    </source>
</evidence>
<dbReference type="InterPro" id="IPR004332">
    <property type="entry name" value="Transposase_MuDR"/>
</dbReference>
<dbReference type="Proteomes" id="UP001187192">
    <property type="component" value="Unassembled WGS sequence"/>
</dbReference>
<accession>A0AA88DPQ8</accession>
<keyword evidence="3" id="KW-1185">Reference proteome</keyword>
<name>A0AA88DPQ8_FICCA</name>
<sequence length="215" mass="24409">MRYGVEPGLPLVRIQCDADVKFYIQLKKKDVHVLSKFPITIDVLDESVAETMPPELGNLIIPPPPPHIPHLLPHVDELKFAGDARQSNENSITASIGAHSIANNTTSQYVNVPSSDSVSGSVVVADYTLVTMRRNCIFDNKKLLQYHFHHDAMSKHYQFKVKKSNSILLHVICIDIEKCPWQLRATRMRGSELFVVKQYDDVHTYSIKIVQGHRR</sequence>
<protein>
    <recommendedName>
        <fullName evidence="1">Transposase MuDR plant domain-containing protein</fullName>
    </recommendedName>
</protein>
<organism evidence="2 3">
    <name type="scientific">Ficus carica</name>
    <name type="common">Common fig</name>
    <dbReference type="NCBI Taxonomy" id="3494"/>
    <lineage>
        <taxon>Eukaryota</taxon>
        <taxon>Viridiplantae</taxon>
        <taxon>Streptophyta</taxon>
        <taxon>Embryophyta</taxon>
        <taxon>Tracheophyta</taxon>
        <taxon>Spermatophyta</taxon>
        <taxon>Magnoliopsida</taxon>
        <taxon>eudicotyledons</taxon>
        <taxon>Gunneridae</taxon>
        <taxon>Pentapetalae</taxon>
        <taxon>rosids</taxon>
        <taxon>fabids</taxon>
        <taxon>Rosales</taxon>
        <taxon>Moraceae</taxon>
        <taxon>Ficeae</taxon>
        <taxon>Ficus</taxon>
    </lineage>
</organism>
<dbReference type="AlphaFoldDB" id="A0AA88DPQ8"/>
<gene>
    <name evidence="2" type="ORF">TIFTF001_028373</name>
</gene>
<proteinExistence type="predicted"/>
<dbReference type="Pfam" id="PF03108">
    <property type="entry name" value="DBD_Tnp_Mut"/>
    <property type="match status" value="1"/>
</dbReference>
<feature type="domain" description="Transposase MuDR plant" evidence="1">
    <location>
        <begin position="131"/>
        <end position="196"/>
    </location>
</feature>
<reference evidence="2" key="1">
    <citation type="submission" date="2023-07" db="EMBL/GenBank/DDBJ databases">
        <title>draft genome sequence of fig (Ficus carica).</title>
        <authorList>
            <person name="Takahashi T."/>
            <person name="Nishimura K."/>
        </authorList>
    </citation>
    <scope>NUCLEOTIDE SEQUENCE</scope>
</reference>
<evidence type="ECO:0000313" key="2">
    <source>
        <dbReference type="EMBL" id="GMN59277.1"/>
    </source>
</evidence>
<dbReference type="EMBL" id="BTGU01000085">
    <property type="protein sequence ID" value="GMN59277.1"/>
    <property type="molecule type" value="Genomic_DNA"/>
</dbReference>
<evidence type="ECO:0000313" key="3">
    <source>
        <dbReference type="Proteomes" id="UP001187192"/>
    </source>
</evidence>
<comment type="caution">
    <text evidence="2">The sequence shown here is derived from an EMBL/GenBank/DDBJ whole genome shotgun (WGS) entry which is preliminary data.</text>
</comment>